<dbReference type="PROSITE" id="PS51755">
    <property type="entry name" value="OMPR_PHOB"/>
    <property type="match status" value="1"/>
</dbReference>
<dbReference type="InterPro" id="IPR001867">
    <property type="entry name" value="OmpR/PhoB-type_DNA-bd"/>
</dbReference>
<proteinExistence type="predicted"/>
<dbReference type="GO" id="GO:0000160">
    <property type="term" value="P:phosphorelay signal transduction system"/>
    <property type="evidence" value="ECO:0007669"/>
    <property type="project" value="InterPro"/>
</dbReference>
<dbReference type="GO" id="GO:0003677">
    <property type="term" value="F:DNA binding"/>
    <property type="evidence" value="ECO:0007669"/>
    <property type="project" value="UniProtKB-UniRule"/>
</dbReference>
<organism evidence="4 5">
    <name type="scientific">Microvirga tunisiensis</name>
    <dbReference type="NCBI Taxonomy" id="2108360"/>
    <lineage>
        <taxon>Bacteria</taxon>
        <taxon>Pseudomonadati</taxon>
        <taxon>Pseudomonadota</taxon>
        <taxon>Alphaproteobacteria</taxon>
        <taxon>Hyphomicrobiales</taxon>
        <taxon>Methylobacteriaceae</taxon>
        <taxon>Microvirga</taxon>
    </lineage>
</organism>
<dbReference type="Gene3D" id="1.10.10.10">
    <property type="entry name" value="Winged helix-like DNA-binding domain superfamily/Winged helix DNA-binding domain"/>
    <property type="match status" value="1"/>
</dbReference>
<dbReference type="OrthoDB" id="9802426at2"/>
<dbReference type="EMBL" id="VOSK01000390">
    <property type="protein sequence ID" value="MPR30549.1"/>
    <property type="molecule type" value="Genomic_DNA"/>
</dbReference>
<dbReference type="InterPro" id="IPR036388">
    <property type="entry name" value="WH-like_DNA-bd_sf"/>
</dbReference>
<comment type="caution">
    <text evidence="4">The sequence shown here is derived from an EMBL/GenBank/DDBJ whole genome shotgun (WGS) entry which is preliminary data.</text>
</comment>
<dbReference type="RefSeq" id="WP_152717378.1">
    <property type="nucleotide sequence ID" value="NZ_VOSJ01000404.1"/>
</dbReference>
<accession>A0A5N7MVR3</accession>
<evidence type="ECO:0000313" key="5">
    <source>
        <dbReference type="Proteomes" id="UP000403266"/>
    </source>
</evidence>
<dbReference type="Proteomes" id="UP000403266">
    <property type="component" value="Unassembled WGS sequence"/>
</dbReference>
<evidence type="ECO:0000259" key="3">
    <source>
        <dbReference type="PROSITE" id="PS51755"/>
    </source>
</evidence>
<dbReference type="SMART" id="SM00862">
    <property type="entry name" value="Trans_reg_C"/>
    <property type="match status" value="1"/>
</dbReference>
<dbReference type="InterPro" id="IPR016032">
    <property type="entry name" value="Sig_transdc_resp-reg_C-effctor"/>
</dbReference>
<gene>
    <name evidence="4" type="ORF">FS320_37480</name>
</gene>
<protein>
    <recommendedName>
        <fullName evidence="3">OmpR/PhoB-type domain-containing protein</fullName>
    </recommendedName>
</protein>
<dbReference type="GO" id="GO:0006355">
    <property type="term" value="P:regulation of DNA-templated transcription"/>
    <property type="evidence" value="ECO:0007669"/>
    <property type="project" value="InterPro"/>
</dbReference>
<feature type="DNA-binding region" description="OmpR/PhoB-type" evidence="2">
    <location>
        <begin position="7"/>
        <end position="121"/>
    </location>
</feature>
<evidence type="ECO:0000313" key="4">
    <source>
        <dbReference type="EMBL" id="MPR30549.1"/>
    </source>
</evidence>
<reference evidence="4 5" key="1">
    <citation type="journal article" date="2019" name="Syst. Appl. Microbiol.">
        <title>Microvirga tunisiensis sp. nov., a root nodule symbiotic bacterium isolated from Lupinus micranthus and L. luteus grown in Northern Tunisia.</title>
        <authorList>
            <person name="Msaddak A."/>
            <person name="Rejili M."/>
            <person name="Duran D."/>
            <person name="Mars M."/>
            <person name="Palacios J.M."/>
            <person name="Ruiz-Argueso T."/>
            <person name="Rey L."/>
            <person name="Imperial J."/>
        </authorList>
    </citation>
    <scope>NUCLEOTIDE SEQUENCE [LARGE SCALE GENOMIC DNA]</scope>
    <source>
        <strain evidence="4 5">Lmie10</strain>
    </source>
</reference>
<keyword evidence="5" id="KW-1185">Reference proteome</keyword>
<feature type="domain" description="OmpR/PhoB-type" evidence="3">
    <location>
        <begin position="7"/>
        <end position="121"/>
    </location>
</feature>
<sequence>MQGKSEGKIYNFGNQRFNTKFRRITRRLSDKSVKEVPGKEASVKEVSLTAAEYSLLMAFLSSPGQILSRERLLMATHVHYVGIHDRSIDILVFRLRKKLEEDASNPKFIKTIRDAGYIFDPDGQSEALEGTVRLTG</sequence>
<dbReference type="Pfam" id="PF00486">
    <property type="entry name" value="Trans_reg_C"/>
    <property type="match status" value="1"/>
</dbReference>
<evidence type="ECO:0000256" key="1">
    <source>
        <dbReference type="ARBA" id="ARBA00023125"/>
    </source>
</evidence>
<keyword evidence="1 2" id="KW-0238">DNA-binding</keyword>
<dbReference type="AlphaFoldDB" id="A0A5N7MVR3"/>
<name>A0A5N7MVR3_9HYPH</name>
<dbReference type="CDD" id="cd00383">
    <property type="entry name" value="trans_reg_C"/>
    <property type="match status" value="1"/>
</dbReference>
<evidence type="ECO:0000256" key="2">
    <source>
        <dbReference type="PROSITE-ProRule" id="PRU01091"/>
    </source>
</evidence>
<dbReference type="SUPFAM" id="SSF46894">
    <property type="entry name" value="C-terminal effector domain of the bipartite response regulators"/>
    <property type="match status" value="1"/>
</dbReference>